<dbReference type="RefSeq" id="WP_006729514.1">
    <property type="nucleotide sequence ID" value="NZ_CP045664.1"/>
</dbReference>
<name>A0A6G7B390_9LACO</name>
<reference evidence="2 3" key="1">
    <citation type="submission" date="2020-02" db="EMBL/GenBank/DDBJ databases">
        <title>Complete genome sequences of six Lactobacillus iners strains isolated from the human vagina.</title>
        <authorList>
            <person name="France M.T."/>
            <person name="Rutt L."/>
            <person name="Narina S."/>
            <person name="Arbaugh S."/>
            <person name="Humphrys M.S."/>
            <person name="Ma B."/>
            <person name="Hayward M.R."/>
            <person name="Relman D."/>
            <person name="Kwon D.S."/>
            <person name="Ravel J."/>
        </authorList>
    </citation>
    <scope>NUCLEOTIDE SEQUENCE [LARGE SCALE GENOMIC DNA]</scope>
    <source>
        <strain evidence="2 3">C0210C1</strain>
    </source>
</reference>
<evidence type="ECO:0000256" key="1">
    <source>
        <dbReference type="SAM" id="Phobius"/>
    </source>
</evidence>
<dbReference type="AlphaFoldDB" id="A0A6G7B390"/>
<keyword evidence="1" id="KW-0472">Membrane</keyword>
<dbReference type="Proteomes" id="UP000501676">
    <property type="component" value="Chromosome"/>
</dbReference>
<proteinExistence type="predicted"/>
<feature type="transmembrane region" description="Helical" evidence="1">
    <location>
        <begin position="38"/>
        <end position="58"/>
    </location>
</feature>
<dbReference type="EMBL" id="CP049228">
    <property type="protein sequence ID" value="QIH24188.1"/>
    <property type="molecule type" value="Genomic_DNA"/>
</dbReference>
<dbReference type="PANTHER" id="PTHR40027">
    <property type="entry name" value="CELL DIVISION PROTEIN DIVIC"/>
    <property type="match status" value="1"/>
</dbReference>
<sequence>MSRIHHYNFLSPEEQEQRIIRKAEKQRKKIHRLRKRKIVIGFGVIFIIILFQLIMARIQTNKINNQVYSLKKELYTKQALHKKLKAESYDLKDLDYLLKVIRYKYYYSKPGEFIYNIQDKKDSN</sequence>
<evidence type="ECO:0000313" key="2">
    <source>
        <dbReference type="EMBL" id="QIH24188.1"/>
    </source>
</evidence>
<dbReference type="InterPro" id="IPR039076">
    <property type="entry name" value="DivIC"/>
</dbReference>
<gene>
    <name evidence="2" type="ORF">G6Z83_05830</name>
</gene>
<accession>A0A6G7B390</accession>
<dbReference type="Pfam" id="PF04977">
    <property type="entry name" value="DivIC"/>
    <property type="match status" value="1"/>
</dbReference>
<dbReference type="PANTHER" id="PTHR40027:SF1">
    <property type="entry name" value="CELL DIVISION PROTEIN DIVIC"/>
    <property type="match status" value="1"/>
</dbReference>
<organism evidence="2 3">
    <name type="scientific">Lactobacillus iners</name>
    <dbReference type="NCBI Taxonomy" id="147802"/>
    <lineage>
        <taxon>Bacteria</taxon>
        <taxon>Bacillati</taxon>
        <taxon>Bacillota</taxon>
        <taxon>Bacilli</taxon>
        <taxon>Lactobacillales</taxon>
        <taxon>Lactobacillaceae</taxon>
        <taxon>Lactobacillus</taxon>
    </lineage>
</organism>
<protein>
    <submittedName>
        <fullName evidence="2">Septum formation initiator family protein</fullName>
    </submittedName>
</protein>
<keyword evidence="1" id="KW-1133">Transmembrane helix</keyword>
<evidence type="ECO:0000313" key="3">
    <source>
        <dbReference type="Proteomes" id="UP000501676"/>
    </source>
</evidence>
<dbReference type="InterPro" id="IPR007060">
    <property type="entry name" value="FtsL/DivIC"/>
</dbReference>
<dbReference type="GO" id="GO:0051301">
    <property type="term" value="P:cell division"/>
    <property type="evidence" value="ECO:0007669"/>
    <property type="project" value="InterPro"/>
</dbReference>
<keyword evidence="1" id="KW-0812">Transmembrane</keyword>